<keyword evidence="3" id="KW-1185">Reference proteome</keyword>
<evidence type="ECO:0000313" key="3">
    <source>
        <dbReference type="Proteomes" id="UP000315226"/>
    </source>
</evidence>
<organism evidence="2 3">
    <name type="scientific">Streptomyces gardneri</name>
    <dbReference type="NCBI Taxonomy" id="66892"/>
    <lineage>
        <taxon>Bacteria</taxon>
        <taxon>Bacillati</taxon>
        <taxon>Actinomycetota</taxon>
        <taxon>Actinomycetes</taxon>
        <taxon>Kitasatosporales</taxon>
        <taxon>Streptomycetaceae</taxon>
        <taxon>Streptomyces</taxon>
    </lineage>
</organism>
<evidence type="ECO:0000256" key="1">
    <source>
        <dbReference type="SAM" id="MobiDB-lite"/>
    </source>
</evidence>
<reference evidence="2 3" key="1">
    <citation type="submission" date="2019-06" db="EMBL/GenBank/DDBJ databases">
        <title>Whole genome shotgun sequence of Streptomyces gardneri NBRC 12865.</title>
        <authorList>
            <person name="Hosoyama A."/>
            <person name="Uohara A."/>
            <person name="Ohji S."/>
            <person name="Ichikawa N."/>
        </authorList>
    </citation>
    <scope>NUCLEOTIDE SEQUENCE [LARGE SCALE GENOMIC DNA]</scope>
    <source>
        <strain evidence="2 3">NBRC 12865</strain>
    </source>
</reference>
<name>A0A4Y3RNY0_9ACTN</name>
<dbReference type="AlphaFoldDB" id="A0A4Y3RNY0"/>
<protein>
    <submittedName>
        <fullName evidence="2">Uncharacterized protein</fullName>
    </submittedName>
</protein>
<sequence length="125" mass="13661">MNIQPLFDALGIQENTSSALADDLRTRIDELQGPLREAETPLPAPPHAFPRDPRLRAVTHGLGYAQRLRPRAGGGASWPFRRPYVCPRATGLDLLHQEELHVLRPRSLGARGVEDEPSAGGDGDL</sequence>
<evidence type="ECO:0000313" key="2">
    <source>
        <dbReference type="EMBL" id="GEB59014.1"/>
    </source>
</evidence>
<dbReference type="EMBL" id="BJMN01000029">
    <property type="protein sequence ID" value="GEB59014.1"/>
    <property type="molecule type" value="Genomic_DNA"/>
</dbReference>
<feature type="region of interest" description="Disordered" evidence="1">
    <location>
        <begin position="106"/>
        <end position="125"/>
    </location>
</feature>
<feature type="region of interest" description="Disordered" evidence="1">
    <location>
        <begin position="34"/>
        <end position="53"/>
    </location>
</feature>
<dbReference type="Proteomes" id="UP000315226">
    <property type="component" value="Unassembled WGS sequence"/>
</dbReference>
<comment type="caution">
    <text evidence="2">The sequence shown here is derived from an EMBL/GenBank/DDBJ whole genome shotgun (WGS) entry which is preliminary data.</text>
</comment>
<accession>A0A4Y3RNY0</accession>
<proteinExistence type="predicted"/>
<gene>
    <name evidence="2" type="ORF">SGA01_46190</name>
</gene>